<proteinExistence type="predicted"/>
<feature type="signal peptide" evidence="1">
    <location>
        <begin position="1"/>
        <end position="23"/>
    </location>
</feature>
<evidence type="ECO:0000313" key="4">
    <source>
        <dbReference type="Proteomes" id="UP001057520"/>
    </source>
</evidence>
<reference evidence="3 4" key="1">
    <citation type="submission" date="2022-04" db="EMBL/GenBank/DDBJ databases">
        <title>Genome sequence of soybean root-associated Caulobacter segnis RL271.</title>
        <authorList>
            <person name="Longley R."/>
            <person name="Bonito G."/>
            <person name="Trigodet F."/>
            <person name="Crosson S."/>
            <person name="Fiebig A."/>
        </authorList>
    </citation>
    <scope>NUCLEOTIDE SEQUENCE [LARGE SCALE GENOMIC DNA]</scope>
    <source>
        <strain evidence="3 4">RL271</strain>
    </source>
</reference>
<accession>A0ABY4ZWT9</accession>
<keyword evidence="1" id="KW-0732">Signal</keyword>
<sequence>MRRPTAAFLLAMTFAAGALPAAAASFDCAKAHKADERAICANRALNDQDVRMDQLYGITRHLVPMGGRGAIMDDQRVWLKSRASCGANRACLARSYDDRIRQLNTVMDRVYRQGPF</sequence>
<evidence type="ECO:0000259" key="2">
    <source>
        <dbReference type="Pfam" id="PF07007"/>
    </source>
</evidence>
<gene>
    <name evidence="3" type="ORF">MZV50_01850</name>
</gene>
<dbReference type="InterPro" id="IPR052755">
    <property type="entry name" value="Lysozyme_Inhibitor_LprI"/>
</dbReference>
<name>A0ABY4ZWT9_9CAUL</name>
<organism evidence="3 4">
    <name type="scientific">Caulobacter segnis</name>
    <dbReference type="NCBI Taxonomy" id="88688"/>
    <lineage>
        <taxon>Bacteria</taxon>
        <taxon>Pseudomonadati</taxon>
        <taxon>Pseudomonadota</taxon>
        <taxon>Alphaproteobacteria</taxon>
        <taxon>Caulobacterales</taxon>
        <taxon>Caulobacteraceae</taxon>
        <taxon>Caulobacter</taxon>
    </lineage>
</organism>
<dbReference type="PANTHER" id="PTHR37549:SF1">
    <property type="entry name" value="LIPOPROTEIN LPRI"/>
    <property type="match status" value="1"/>
</dbReference>
<feature type="domain" description="Lysozyme inhibitor LprI-like N-terminal" evidence="2">
    <location>
        <begin position="28"/>
        <end position="103"/>
    </location>
</feature>
<evidence type="ECO:0000256" key="1">
    <source>
        <dbReference type="SAM" id="SignalP"/>
    </source>
</evidence>
<protein>
    <submittedName>
        <fullName evidence="3">Lysozyme inhibitor LprI family protein</fullName>
    </submittedName>
</protein>
<dbReference type="Proteomes" id="UP001057520">
    <property type="component" value="Chromosome"/>
</dbReference>
<dbReference type="Pfam" id="PF07007">
    <property type="entry name" value="LprI"/>
    <property type="match status" value="1"/>
</dbReference>
<dbReference type="EMBL" id="CP096040">
    <property type="protein sequence ID" value="USQ96366.1"/>
    <property type="molecule type" value="Genomic_DNA"/>
</dbReference>
<dbReference type="PANTHER" id="PTHR37549">
    <property type="entry name" value="LIPOPROTEIN LPRI"/>
    <property type="match status" value="1"/>
</dbReference>
<feature type="chain" id="PRO_5046682560" evidence="1">
    <location>
        <begin position="24"/>
        <end position="116"/>
    </location>
</feature>
<evidence type="ECO:0000313" key="3">
    <source>
        <dbReference type="EMBL" id="USQ96366.1"/>
    </source>
</evidence>
<dbReference type="InterPro" id="IPR009739">
    <property type="entry name" value="LprI-like_N"/>
</dbReference>
<keyword evidence="4" id="KW-1185">Reference proteome</keyword>